<proteinExistence type="predicted"/>
<dbReference type="Proteomes" id="UP000814140">
    <property type="component" value="Unassembled WGS sequence"/>
</dbReference>
<accession>A0ACB8T487</accession>
<organism evidence="1 2">
    <name type="scientific">Artomyces pyxidatus</name>
    <dbReference type="NCBI Taxonomy" id="48021"/>
    <lineage>
        <taxon>Eukaryota</taxon>
        <taxon>Fungi</taxon>
        <taxon>Dikarya</taxon>
        <taxon>Basidiomycota</taxon>
        <taxon>Agaricomycotina</taxon>
        <taxon>Agaricomycetes</taxon>
        <taxon>Russulales</taxon>
        <taxon>Auriscalpiaceae</taxon>
        <taxon>Artomyces</taxon>
    </lineage>
</organism>
<protein>
    <submittedName>
        <fullName evidence="1">Uncharacterized protein</fullName>
    </submittedName>
</protein>
<evidence type="ECO:0000313" key="1">
    <source>
        <dbReference type="EMBL" id="KAI0062921.1"/>
    </source>
</evidence>
<reference evidence="1" key="1">
    <citation type="submission" date="2021-03" db="EMBL/GenBank/DDBJ databases">
        <authorList>
            <consortium name="DOE Joint Genome Institute"/>
            <person name="Ahrendt S."/>
            <person name="Looney B.P."/>
            <person name="Miyauchi S."/>
            <person name="Morin E."/>
            <person name="Drula E."/>
            <person name="Courty P.E."/>
            <person name="Chicoki N."/>
            <person name="Fauchery L."/>
            <person name="Kohler A."/>
            <person name="Kuo A."/>
            <person name="Labutti K."/>
            <person name="Pangilinan J."/>
            <person name="Lipzen A."/>
            <person name="Riley R."/>
            <person name="Andreopoulos W."/>
            <person name="He G."/>
            <person name="Johnson J."/>
            <person name="Barry K.W."/>
            <person name="Grigoriev I.V."/>
            <person name="Nagy L."/>
            <person name="Hibbett D."/>
            <person name="Henrissat B."/>
            <person name="Matheny P.B."/>
            <person name="Labbe J."/>
            <person name="Martin F."/>
        </authorList>
    </citation>
    <scope>NUCLEOTIDE SEQUENCE</scope>
    <source>
        <strain evidence="1">HHB10654</strain>
    </source>
</reference>
<evidence type="ECO:0000313" key="2">
    <source>
        <dbReference type="Proteomes" id="UP000814140"/>
    </source>
</evidence>
<keyword evidence="2" id="KW-1185">Reference proteome</keyword>
<gene>
    <name evidence="1" type="ORF">BV25DRAFT_1939502</name>
</gene>
<comment type="caution">
    <text evidence="1">The sequence shown here is derived from an EMBL/GenBank/DDBJ whole genome shotgun (WGS) entry which is preliminary data.</text>
</comment>
<dbReference type="EMBL" id="MU277205">
    <property type="protein sequence ID" value="KAI0062921.1"/>
    <property type="molecule type" value="Genomic_DNA"/>
</dbReference>
<reference evidence="1" key="2">
    <citation type="journal article" date="2022" name="New Phytol.">
        <title>Evolutionary transition to the ectomycorrhizal habit in the genomes of a hyperdiverse lineage of mushroom-forming fungi.</title>
        <authorList>
            <person name="Looney B."/>
            <person name="Miyauchi S."/>
            <person name="Morin E."/>
            <person name="Drula E."/>
            <person name="Courty P.E."/>
            <person name="Kohler A."/>
            <person name="Kuo A."/>
            <person name="LaButti K."/>
            <person name="Pangilinan J."/>
            <person name="Lipzen A."/>
            <person name="Riley R."/>
            <person name="Andreopoulos W."/>
            <person name="He G."/>
            <person name="Johnson J."/>
            <person name="Nolan M."/>
            <person name="Tritt A."/>
            <person name="Barry K.W."/>
            <person name="Grigoriev I.V."/>
            <person name="Nagy L.G."/>
            <person name="Hibbett D."/>
            <person name="Henrissat B."/>
            <person name="Matheny P.B."/>
            <person name="Labbe J."/>
            <person name="Martin F.M."/>
        </authorList>
    </citation>
    <scope>NUCLEOTIDE SEQUENCE</scope>
    <source>
        <strain evidence="1">HHB10654</strain>
    </source>
</reference>
<sequence>MEISTSPSSRQFPTRTPDVGLAEWTQKIKAMQRQVDADEEEEQRKLEQEIAASRLARVRRSSGYPSRSVTLDADSTPDDLHSIVDRQREQADALHKLSGTPSAPPVAEKPPARFAPSTSSRSEAVSLAAFIGGRATGPRLNKHAAQQDAHDPTQFEQRTRATITAPHPIFGRGGVAMPGLAAHSTREPAPSHRPPEVKASYSAEKDLTVRERKTSTSSAALRRYMDHVEQKVVEPQKTGGVGQAAPRVRTVSTPTGTSQSKPDSLRAVSPGLANFESRSPLPSPVPSFPSSVAATFISPSSTAKPFSYSSSAANSPPASHTSAPKQSASTPISSPNPQLISPSFSATSLAQPAQAVSKPSPITSPVPVKATSQAFLRMPTPKDPTPSISRLKGRGFVQSIVKASSELAASASSSSVSESGRLVSGKRLSSVADRWKPEPSSPQSQRKSWTPPAPLKTPPVQVFEARKSWTSPTPKAIEAQHTGKSVRKAPSIPALSTANDPPPSPGGRGMGSSSTMISYIKPMKTGDDPIPAPVRSVTPGARPSSSAGAHSRPVTPTASDYELGMRGSNARRDSAARLSSEPPSSVGGRPLSHLTKDRPKKPRKAKGASVTFQEPSQDVMARHSPESTSRPQPLAQGFSASPLVHASTDPSRKNVVQAASQVSQATQVKVGGVADRWADQSLIAVKPNLSTPSPSPAAPVPSKPGPGGLAGARALPGLATPSAPEPSRERSPRSPRKHSRIPSTGNRALVMDVAQVMNEQQNMLASSPEPSSPVLQLDMETAIKGLEEVANVIRSPSGPLHSPPLEKRKSSHDKYSAFVLPALKEEKTPASTPAATLARTVVTLVVDDVQAEKMLHAVLQPDADGTNDGQSRKEVSAFVEIRHDDQPLPVINLDKAISVASDIFLPDPNILTISVDVMSVAGATATNLMKDTHIFYESEVLAIIHRFKTKSSGLVANKVWAWYGKSSQLGEREEKKLRDLARQYGTTLDTVHQYCEPPEFVHVLGGQLAIRHGTRSHWSSENTTMHRVCSLHGNILIDEHDLGISNLCSAFSYCLTLLGNSYVWHGRGSLGPEREVARGYAQALSGAEAAVVELIEGESDDNELFWMMLGDKEYAKADYWKWRPAAANTNEYMPHLWRIDGAEQPKNITSLSTEPAFNSHLYVIDCIWEYFIVVGKEARGKRLDIRLALATVTELARQCNSRRPFAPPIHVVIMPSRIPSDLRLHFRDLDEDHLNAHDTPDHMNVITCSEAFDQLNTVHWDKATLKDPNMLPLGLHPSHLP</sequence>
<name>A0ACB8T487_9AGAM</name>